<keyword evidence="3" id="KW-1185">Reference proteome</keyword>
<protein>
    <recommendedName>
        <fullName evidence="4">Mor transcription activator domain-containing protein</fullName>
    </recommendedName>
</protein>
<gene>
    <name evidence="2" type="ORF">AUC70_11820</name>
</gene>
<sequence length="148" mass="15731">MTEPAATYDYLPDVLAEIARVAGLQAAMKVAKEKGGMRVHIPGTASEGHWLTLAVGREAAESICKHFAAGQRGGGMKVDIPQGPAGLVAQRRAIADRMIAEGATTAAIVEASGYTERAVQQRKAKKRLGRDPRQQDLFLEPGPENVQG</sequence>
<dbReference type="Proteomes" id="UP000094172">
    <property type="component" value="Unassembled WGS sequence"/>
</dbReference>
<feature type="region of interest" description="Disordered" evidence="1">
    <location>
        <begin position="121"/>
        <end position="148"/>
    </location>
</feature>
<evidence type="ECO:0000256" key="1">
    <source>
        <dbReference type="SAM" id="MobiDB-lite"/>
    </source>
</evidence>
<evidence type="ECO:0008006" key="4">
    <source>
        <dbReference type="Google" id="ProtNLM"/>
    </source>
</evidence>
<accession>A0A1E3VJ60</accession>
<comment type="caution">
    <text evidence="2">The sequence shown here is derived from an EMBL/GenBank/DDBJ whole genome shotgun (WGS) entry which is preliminary data.</text>
</comment>
<dbReference type="RefSeq" id="WP_069445608.1">
    <property type="nucleotide sequence ID" value="NZ_LPWE01000014.1"/>
</dbReference>
<organism evidence="2 3">
    <name type="scientific">Methyloceanibacter stevinii</name>
    <dbReference type="NCBI Taxonomy" id="1774970"/>
    <lineage>
        <taxon>Bacteria</taxon>
        <taxon>Pseudomonadati</taxon>
        <taxon>Pseudomonadota</taxon>
        <taxon>Alphaproteobacteria</taxon>
        <taxon>Hyphomicrobiales</taxon>
        <taxon>Hyphomicrobiaceae</taxon>
        <taxon>Methyloceanibacter</taxon>
    </lineage>
</organism>
<name>A0A1E3VJ60_9HYPH</name>
<reference evidence="2 3" key="1">
    <citation type="journal article" date="2016" name="Environ. Microbiol.">
        <title>New Methyloceanibacter diversity from North Sea sediments includes methanotroph containing solely the soluble methane monooxygenase.</title>
        <authorList>
            <person name="Vekeman B."/>
            <person name="Kerckhof F.M."/>
            <person name="Cremers G."/>
            <person name="de Vos P."/>
            <person name="Vandamme P."/>
            <person name="Boon N."/>
            <person name="Op den Camp H.J."/>
            <person name="Heylen K."/>
        </authorList>
    </citation>
    <scope>NUCLEOTIDE SEQUENCE [LARGE SCALE GENOMIC DNA]</scope>
    <source>
        <strain evidence="2 3">R-67176</strain>
    </source>
</reference>
<proteinExistence type="predicted"/>
<dbReference type="AlphaFoldDB" id="A0A1E3VJ60"/>
<dbReference type="EMBL" id="LPWE01000014">
    <property type="protein sequence ID" value="ODR93543.1"/>
    <property type="molecule type" value="Genomic_DNA"/>
</dbReference>
<evidence type="ECO:0000313" key="2">
    <source>
        <dbReference type="EMBL" id="ODR93543.1"/>
    </source>
</evidence>
<dbReference type="STRING" id="1774970.AUC70_11820"/>
<evidence type="ECO:0000313" key="3">
    <source>
        <dbReference type="Proteomes" id="UP000094172"/>
    </source>
</evidence>